<name>A0A1W1ZQT1_9RHOB</name>
<dbReference type="RefSeq" id="WP_143514482.1">
    <property type="nucleotide sequence ID" value="NZ_FWYD01000002.1"/>
</dbReference>
<reference evidence="1 2" key="1">
    <citation type="submission" date="2017-04" db="EMBL/GenBank/DDBJ databases">
        <authorList>
            <person name="Afonso C.L."/>
            <person name="Miller P.J."/>
            <person name="Scott M.A."/>
            <person name="Spackman E."/>
            <person name="Goraichik I."/>
            <person name="Dimitrov K.M."/>
            <person name="Suarez D.L."/>
            <person name="Swayne D.E."/>
        </authorList>
    </citation>
    <scope>NUCLEOTIDE SEQUENCE [LARGE SCALE GENOMIC DNA]</scope>
    <source>
        <strain evidence="1 2">CGMCC 1.12644</strain>
    </source>
</reference>
<evidence type="ECO:0000313" key="2">
    <source>
        <dbReference type="Proteomes" id="UP000192330"/>
    </source>
</evidence>
<evidence type="ECO:0008006" key="3">
    <source>
        <dbReference type="Google" id="ProtNLM"/>
    </source>
</evidence>
<evidence type="ECO:0000313" key="1">
    <source>
        <dbReference type="EMBL" id="SMC50766.1"/>
    </source>
</evidence>
<sequence>MADIATFGATGAPEKNGGLMGVLKRIGKALIKASPHNRRLEHAARLHALSDEQLAKLGIPRDRIVHHVFSDIMHL</sequence>
<gene>
    <name evidence="1" type="ORF">SAMN06295998_10288</name>
</gene>
<dbReference type="AlphaFoldDB" id="A0A1W1ZQT1"/>
<accession>A0A1W1ZQT1</accession>
<dbReference type="OrthoDB" id="7867799at2"/>
<organism evidence="1 2">
    <name type="scientific">Primorskyibacter flagellatus</name>
    <dbReference type="NCBI Taxonomy" id="1387277"/>
    <lineage>
        <taxon>Bacteria</taxon>
        <taxon>Pseudomonadati</taxon>
        <taxon>Pseudomonadota</taxon>
        <taxon>Alphaproteobacteria</taxon>
        <taxon>Rhodobacterales</taxon>
        <taxon>Roseobacteraceae</taxon>
        <taxon>Primorskyibacter</taxon>
    </lineage>
</organism>
<protein>
    <recommendedName>
        <fullName evidence="3">DUF1127 domain-containing protein</fullName>
    </recommendedName>
</protein>
<proteinExistence type="predicted"/>
<dbReference type="Proteomes" id="UP000192330">
    <property type="component" value="Unassembled WGS sequence"/>
</dbReference>
<dbReference type="EMBL" id="FWYD01000002">
    <property type="protein sequence ID" value="SMC50766.1"/>
    <property type="molecule type" value="Genomic_DNA"/>
</dbReference>
<keyword evidence="2" id="KW-1185">Reference proteome</keyword>